<evidence type="ECO:0008006" key="5">
    <source>
        <dbReference type="Google" id="ProtNLM"/>
    </source>
</evidence>
<evidence type="ECO:0000313" key="3">
    <source>
        <dbReference type="Proteomes" id="UP000755667"/>
    </source>
</evidence>
<evidence type="ECO:0000313" key="1">
    <source>
        <dbReference type="EMBL" id="MBM2413611.1"/>
    </source>
</evidence>
<organism evidence="1 3">
    <name type="scientific">Marivita cryptomonadis</name>
    <dbReference type="NCBI Taxonomy" id="505252"/>
    <lineage>
        <taxon>Bacteria</taxon>
        <taxon>Pseudomonadati</taxon>
        <taxon>Pseudomonadota</taxon>
        <taxon>Alphaproteobacteria</taxon>
        <taxon>Rhodobacterales</taxon>
        <taxon>Roseobacteraceae</taxon>
        <taxon>Marivita</taxon>
    </lineage>
</organism>
<sequence>MSVPSRTQQDVEILSGRRGPEGERAVRLKELRALDQRANALAGALQREIADAGIPSIREKIEAIRAFIYNTLTYVDNEVDLARNDLQALIDAQGVTIIDIQGDVAGNAAGITLEAAARAAEDTALAGQITTISTEVTANSSALTIEQLARTDADVALAADITTLEANFAAANASLTQQGQVLTTLEGYAAATYVLRAAAGGASAGLEIVAADDPVSGAASALRFYADDILLDGSVTALHIDVESLAADTIFTHFLTVAGSAFMNDLEVNTLQIKGNAVTIPVAQTITTNTSGSGSYKEIQWLNHTLDFAGEILVIWNGAASYATGDTSTAYQIRIDGSPVVTRGGLFANDYPTIMYSGSFPAGTRRIAIWFSANSTVTVSSRTLSILGVKR</sequence>
<dbReference type="EMBL" id="JAFBXF010000010">
    <property type="protein sequence ID" value="MBM2418280.1"/>
    <property type="molecule type" value="Genomic_DNA"/>
</dbReference>
<evidence type="ECO:0000313" key="2">
    <source>
        <dbReference type="EMBL" id="MBM2418280.1"/>
    </source>
</evidence>
<dbReference type="Proteomes" id="UP000755667">
    <property type="component" value="Unassembled WGS sequence"/>
</dbReference>
<dbReference type="Proteomes" id="UP000809440">
    <property type="component" value="Unassembled WGS sequence"/>
</dbReference>
<evidence type="ECO:0000313" key="4">
    <source>
        <dbReference type="Proteomes" id="UP000809440"/>
    </source>
</evidence>
<accession>A0A9Q2P1F3</accession>
<dbReference type="EMBL" id="JAFBXE010000010">
    <property type="protein sequence ID" value="MBM2413611.1"/>
    <property type="molecule type" value="Genomic_DNA"/>
</dbReference>
<proteinExistence type="predicted"/>
<comment type="caution">
    <text evidence="1">The sequence shown here is derived from an EMBL/GenBank/DDBJ whole genome shotgun (WGS) entry which is preliminary data.</text>
</comment>
<reference evidence="1 4" key="1">
    <citation type="submission" date="2021-01" db="EMBL/GenBank/DDBJ databases">
        <title>Diatom-associated Roseobacters Show Island Model of Population Structure.</title>
        <authorList>
            <person name="Qu L."/>
            <person name="Feng X."/>
            <person name="Chen Y."/>
            <person name="Li L."/>
            <person name="Wang X."/>
            <person name="Hu Z."/>
            <person name="Wang H."/>
            <person name="Luo H."/>
        </authorList>
    </citation>
    <scope>NUCLEOTIDE SEQUENCE</scope>
    <source>
        <strain evidence="2 4">CC28-63</strain>
        <strain evidence="1">CC28-69</strain>
    </source>
</reference>
<protein>
    <recommendedName>
        <fullName evidence="5">DUF1983 domain-containing protein</fullName>
    </recommendedName>
</protein>
<keyword evidence="4" id="KW-1185">Reference proteome</keyword>
<dbReference type="AlphaFoldDB" id="A0A9Q2P1F3"/>
<name>A0A9Q2P1F3_9RHOB</name>
<gene>
    <name evidence="1" type="ORF">JQX41_14945</name>
    <name evidence="2" type="ORF">JQX48_14955</name>
</gene>
<dbReference type="RefSeq" id="WP_138487955.1">
    <property type="nucleotide sequence ID" value="NZ_JAFBWU010000010.1"/>
</dbReference>